<name>A0A7X5VAK3_9ACTN</name>
<reference evidence="5 6" key="1">
    <citation type="submission" date="2020-03" db="EMBL/GenBank/DDBJ databases">
        <title>Sequencing the genomes of 1000 actinobacteria strains.</title>
        <authorList>
            <person name="Klenk H.-P."/>
        </authorList>
    </citation>
    <scope>NUCLEOTIDE SEQUENCE [LARGE SCALE GENOMIC DNA]</scope>
    <source>
        <strain evidence="5 6">DSM 45490</strain>
    </source>
</reference>
<evidence type="ECO:0000256" key="3">
    <source>
        <dbReference type="ARBA" id="ARBA00023027"/>
    </source>
</evidence>
<dbReference type="SUPFAM" id="SSF51735">
    <property type="entry name" value="NAD(P)-binding Rossmann-fold domains"/>
    <property type="match status" value="1"/>
</dbReference>
<evidence type="ECO:0000256" key="1">
    <source>
        <dbReference type="ARBA" id="ARBA00007637"/>
    </source>
</evidence>
<dbReference type="EMBL" id="JAASRO010000001">
    <property type="protein sequence ID" value="NIK56873.1"/>
    <property type="molecule type" value="Genomic_DNA"/>
</dbReference>
<sequence>MNRVLVTGAAGRIGRAVVDALQVRRTAVTALVLPGTAEALPADRVVEGSACDAGAVRAAMAEVDGVIHLAARPAPNHGTPSEVFGQNTLGTFTVLEEAGRAGVRNAVVASSLAANGLPFAARPLSPAYVPLDMSVPTQAEDAYALSKLADEQTAAMMTRRHGMTTVALRYPFVGGFTDRLRDHAEKVGADPSVGAADLWSYLETRDAARAAVLALQVQGGHHAFHVAAPRTLAPYPTVELLRRFHPTTEIRAALPGRTTPLDLVPARQLLVFTAEYEL</sequence>
<evidence type="ECO:0000256" key="2">
    <source>
        <dbReference type="ARBA" id="ARBA00023002"/>
    </source>
</evidence>
<dbReference type="InterPro" id="IPR001509">
    <property type="entry name" value="Epimerase_deHydtase"/>
</dbReference>
<comment type="similarity">
    <text evidence="1">Belongs to the NAD(P)-dependent epimerase/dehydratase family.</text>
</comment>
<gene>
    <name evidence="5" type="ORF">BJY22_002590</name>
</gene>
<feature type="domain" description="NAD-dependent epimerase/dehydratase" evidence="4">
    <location>
        <begin position="4"/>
        <end position="177"/>
    </location>
</feature>
<dbReference type="Gene3D" id="3.40.50.720">
    <property type="entry name" value="NAD(P)-binding Rossmann-like Domain"/>
    <property type="match status" value="1"/>
</dbReference>
<dbReference type="Proteomes" id="UP000555407">
    <property type="component" value="Unassembled WGS sequence"/>
</dbReference>
<dbReference type="RefSeq" id="WP_167206537.1">
    <property type="nucleotide sequence ID" value="NZ_JAASRO010000001.1"/>
</dbReference>
<evidence type="ECO:0000313" key="5">
    <source>
        <dbReference type="EMBL" id="NIK56873.1"/>
    </source>
</evidence>
<accession>A0A7X5VAK3</accession>
<organism evidence="5 6">
    <name type="scientific">Kribbella shirazensis</name>
    <dbReference type="NCBI Taxonomy" id="1105143"/>
    <lineage>
        <taxon>Bacteria</taxon>
        <taxon>Bacillati</taxon>
        <taxon>Actinomycetota</taxon>
        <taxon>Actinomycetes</taxon>
        <taxon>Propionibacteriales</taxon>
        <taxon>Kribbellaceae</taxon>
        <taxon>Kribbella</taxon>
    </lineage>
</organism>
<keyword evidence="3" id="KW-0520">NAD</keyword>
<dbReference type="PANTHER" id="PTHR43103:SF5">
    <property type="entry name" value="4-EPIMERASE, PUTATIVE (AFU_ORTHOLOGUE AFUA_7G00360)-RELATED"/>
    <property type="match status" value="1"/>
</dbReference>
<evidence type="ECO:0000313" key="6">
    <source>
        <dbReference type="Proteomes" id="UP000555407"/>
    </source>
</evidence>
<dbReference type="GO" id="GO:0016491">
    <property type="term" value="F:oxidoreductase activity"/>
    <property type="evidence" value="ECO:0007669"/>
    <property type="project" value="UniProtKB-KW"/>
</dbReference>
<keyword evidence="6" id="KW-1185">Reference proteome</keyword>
<dbReference type="Pfam" id="PF01370">
    <property type="entry name" value="Epimerase"/>
    <property type="match status" value="1"/>
</dbReference>
<dbReference type="InterPro" id="IPR036291">
    <property type="entry name" value="NAD(P)-bd_dom_sf"/>
</dbReference>
<dbReference type="AlphaFoldDB" id="A0A7X5VAK3"/>
<dbReference type="PANTHER" id="PTHR43103">
    <property type="entry name" value="NUCLEOSIDE-DIPHOSPHATE-SUGAR EPIMERASE"/>
    <property type="match status" value="1"/>
</dbReference>
<proteinExistence type="inferred from homology"/>
<evidence type="ECO:0000259" key="4">
    <source>
        <dbReference type="Pfam" id="PF01370"/>
    </source>
</evidence>
<protein>
    <submittedName>
        <fullName evidence="5">Nucleoside-diphosphate-sugar epimerase</fullName>
    </submittedName>
</protein>
<comment type="caution">
    <text evidence="5">The sequence shown here is derived from an EMBL/GenBank/DDBJ whole genome shotgun (WGS) entry which is preliminary data.</text>
</comment>
<keyword evidence="2" id="KW-0560">Oxidoreductase</keyword>